<dbReference type="AlphaFoldDB" id="A0A2N9F9I1"/>
<feature type="compositionally biased region" description="Basic and acidic residues" evidence="1">
    <location>
        <begin position="69"/>
        <end position="79"/>
    </location>
</feature>
<feature type="region of interest" description="Disordered" evidence="1">
    <location>
        <begin position="14"/>
        <end position="85"/>
    </location>
</feature>
<proteinExistence type="predicted"/>
<sequence>MKEISVAVEWTANDEEQAAVVESHGSSEENAGCDLDRRRHRHQWKGKRREAEGSPARGKGASGVRQRGPRREAERSRREAKGRRD</sequence>
<accession>A0A2N9F9I1</accession>
<dbReference type="EMBL" id="OIVN01000668">
    <property type="protein sequence ID" value="SPC83765.1"/>
    <property type="molecule type" value="Genomic_DNA"/>
</dbReference>
<evidence type="ECO:0000256" key="1">
    <source>
        <dbReference type="SAM" id="MobiDB-lite"/>
    </source>
</evidence>
<protein>
    <submittedName>
        <fullName evidence="2">Uncharacterized protein</fullName>
    </submittedName>
</protein>
<organism evidence="2">
    <name type="scientific">Fagus sylvatica</name>
    <name type="common">Beechnut</name>
    <dbReference type="NCBI Taxonomy" id="28930"/>
    <lineage>
        <taxon>Eukaryota</taxon>
        <taxon>Viridiplantae</taxon>
        <taxon>Streptophyta</taxon>
        <taxon>Embryophyta</taxon>
        <taxon>Tracheophyta</taxon>
        <taxon>Spermatophyta</taxon>
        <taxon>Magnoliopsida</taxon>
        <taxon>eudicotyledons</taxon>
        <taxon>Gunneridae</taxon>
        <taxon>Pentapetalae</taxon>
        <taxon>rosids</taxon>
        <taxon>fabids</taxon>
        <taxon>Fagales</taxon>
        <taxon>Fagaceae</taxon>
        <taxon>Fagus</taxon>
    </lineage>
</organism>
<evidence type="ECO:0000313" key="2">
    <source>
        <dbReference type="EMBL" id="SPC83765.1"/>
    </source>
</evidence>
<gene>
    <name evidence="2" type="ORF">FSB_LOCUS11647</name>
</gene>
<reference evidence="2" key="1">
    <citation type="submission" date="2018-02" db="EMBL/GenBank/DDBJ databases">
        <authorList>
            <person name="Cohen D.B."/>
            <person name="Kent A.D."/>
        </authorList>
    </citation>
    <scope>NUCLEOTIDE SEQUENCE</scope>
</reference>
<name>A0A2N9F9I1_FAGSY</name>
<feature type="compositionally biased region" description="Basic residues" evidence="1">
    <location>
        <begin position="38"/>
        <end position="48"/>
    </location>
</feature>